<dbReference type="Gene3D" id="3.40.630.40">
    <property type="entry name" value="Zn-dependent exopeptidases"/>
    <property type="match status" value="1"/>
</dbReference>
<comment type="caution">
    <text evidence="1">The sequence shown here is derived from an EMBL/GenBank/DDBJ whole genome shotgun (WGS) entry which is preliminary data.</text>
</comment>
<dbReference type="EMBL" id="WSQA01000003">
    <property type="protein sequence ID" value="MVZ61494.1"/>
    <property type="molecule type" value="Genomic_DNA"/>
</dbReference>
<protein>
    <recommendedName>
        <fullName evidence="3">N-formylglutamate amidohydrolase</fullName>
    </recommendedName>
</protein>
<sequence>MKLLTTYHIEQVDSPFWAFAIHDGHQLDESLQAYQRLSPEERLREEDPFTAAMAELAINQFIVGSSRFQLDLNRNLPNAIYLQPEQAWGLDVWHDLPEDLLQTLQKEHALVYQEIDALIQQTIERHGYFFIYDIHSYNAQRNGSEEEIDTVANPQINLGTAYVQPKWRPLVAHFQQALQDEFLYGKVPDVRENVKFKGGYLNQYLNAQYGEHGCVVSIEFRKDFMNEWTGAPDPSRITACKQLLMNSVATLKQYFAYDRQK</sequence>
<evidence type="ECO:0000313" key="2">
    <source>
        <dbReference type="Proteomes" id="UP000435036"/>
    </source>
</evidence>
<name>A0A6N8KXE9_9SPHI</name>
<evidence type="ECO:0008006" key="3">
    <source>
        <dbReference type="Google" id="ProtNLM"/>
    </source>
</evidence>
<dbReference type="InterPro" id="IPR007709">
    <property type="entry name" value="N-FG_amidohydro"/>
</dbReference>
<accession>A0A6N8KXE9</accession>
<dbReference type="Pfam" id="PF05013">
    <property type="entry name" value="FGase"/>
    <property type="match status" value="1"/>
</dbReference>
<reference evidence="1 2" key="1">
    <citation type="submission" date="2019-12" db="EMBL/GenBank/DDBJ databases">
        <authorList>
            <person name="Dong K."/>
        </authorList>
    </citation>
    <scope>NUCLEOTIDE SEQUENCE [LARGE SCALE GENOMIC DNA]</scope>
    <source>
        <strain evidence="1 2">JCM 31225</strain>
    </source>
</reference>
<dbReference type="AlphaFoldDB" id="A0A6N8KXE9"/>
<evidence type="ECO:0000313" key="1">
    <source>
        <dbReference type="EMBL" id="MVZ61494.1"/>
    </source>
</evidence>
<keyword evidence="2" id="KW-1185">Reference proteome</keyword>
<proteinExistence type="predicted"/>
<dbReference type="Proteomes" id="UP000435036">
    <property type="component" value="Unassembled WGS sequence"/>
</dbReference>
<dbReference type="OrthoDB" id="9785840at2"/>
<gene>
    <name evidence="1" type="ORF">GQF63_05625</name>
</gene>
<dbReference type="RefSeq" id="WP_160368149.1">
    <property type="nucleotide sequence ID" value="NZ_WSQA01000003.1"/>
</dbReference>
<organism evidence="1 2">
    <name type="scientific">Sphingobacterium humi</name>
    <dbReference type="NCBI Taxonomy" id="1796905"/>
    <lineage>
        <taxon>Bacteria</taxon>
        <taxon>Pseudomonadati</taxon>
        <taxon>Bacteroidota</taxon>
        <taxon>Sphingobacteriia</taxon>
        <taxon>Sphingobacteriales</taxon>
        <taxon>Sphingobacteriaceae</taxon>
        <taxon>Sphingobacterium</taxon>
    </lineage>
</organism>
<dbReference type="SUPFAM" id="SSF53187">
    <property type="entry name" value="Zn-dependent exopeptidases"/>
    <property type="match status" value="1"/>
</dbReference>